<dbReference type="WBParaSite" id="mrna-Wban_00009">
    <property type="protein sequence ID" value="mrna-Wban_00009"/>
    <property type="gene ID" value="Wban_00009"/>
</dbReference>
<organism evidence="1 2">
    <name type="scientific">Wuchereria bancrofti</name>
    <dbReference type="NCBI Taxonomy" id="6293"/>
    <lineage>
        <taxon>Eukaryota</taxon>
        <taxon>Metazoa</taxon>
        <taxon>Ecdysozoa</taxon>
        <taxon>Nematoda</taxon>
        <taxon>Chromadorea</taxon>
        <taxon>Rhabditida</taxon>
        <taxon>Spirurina</taxon>
        <taxon>Spiruromorpha</taxon>
        <taxon>Filarioidea</taxon>
        <taxon>Onchocercidae</taxon>
        <taxon>Wuchereria</taxon>
    </lineage>
</organism>
<evidence type="ECO:0000313" key="2">
    <source>
        <dbReference type="WBParaSite" id="mrna-Wban_00009"/>
    </source>
</evidence>
<protein>
    <submittedName>
        <fullName evidence="2">Uncharacterized protein</fullName>
    </submittedName>
</protein>
<dbReference type="AlphaFoldDB" id="A0AAF5PFL9"/>
<reference evidence="1" key="2">
    <citation type="journal article" date="2016" name="Mol. Ecol.">
        <title>Population genomics of the filarial nematode parasite Wuchereria bancrofti from mosquitoes.</title>
        <authorList>
            <person name="Small S.T."/>
            <person name="Reimer L.J."/>
            <person name="Tisch D.J."/>
            <person name="King C.L."/>
            <person name="Christensen B.M."/>
            <person name="Siba P.M."/>
            <person name="Kazura J.W."/>
            <person name="Serre D."/>
            <person name="Zimmerman P.A."/>
        </authorList>
    </citation>
    <scope>NUCLEOTIDE SEQUENCE</scope>
    <source>
        <strain evidence="1">pt0022</strain>
    </source>
</reference>
<accession>A0AAF5PFL9</accession>
<evidence type="ECO:0000313" key="1">
    <source>
        <dbReference type="Proteomes" id="UP000093561"/>
    </source>
</evidence>
<proteinExistence type="predicted"/>
<reference evidence="2" key="3">
    <citation type="submission" date="2024-02" db="UniProtKB">
        <authorList>
            <consortium name="WormBaseParasite"/>
        </authorList>
    </citation>
    <scope>IDENTIFICATION</scope>
    <source>
        <strain evidence="2">pt0022</strain>
    </source>
</reference>
<reference evidence="1" key="1">
    <citation type="submission" date="2015-03" db="EMBL/GenBank/DDBJ databases">
        <title>Wuchereria bancrofti Genome Sequencing Papua New Guinea Strain.</title>
        <authorList>
            <person name="Small S.T."/>
            <person name="Serre D."/>
            <person name="Zimmerman P.A."/>
        </authorList>
    </citation>
    <scope>NUCLEOTIDE SEQUENCE [LARGE SCALE GENOMIC DNA]</scope>
    <source>
        <strain evidence="1">pt0022</strain>
    </source>
</reference>
<dbReference type="Proteomes" id="UP000093561">
    <property type="component" value="Unassembled WGS sequence"/>
</dbReference>
<sequence length="129" mass="14888">MKKITCIIFILNYLKFKSKEGKVIFHFIHVNFVEIIVWCHITDFIYYRYAAGFERVWTLILAWKPEKTLKISSEEYTDGSSPPSSRISQSVIRELCIALLSADPIPRPGSTQIKLDVNAEPPWDPDPLC</sequence>
<name>A0AAF5PFL9_WUCBA</name>